<evidence type="ECO:0000256" key="3">
    <source>
        <dbReference type="ARBA" id="ARBA00022553"/>
    </source>
</evidence>
<keyword evidence="4" id="KW-0808">Transferase</keyword>
<dbReference type="Proteomes" id="UP000002216">
    <property type="component" value="Chromosome"/>
</dbReference>
<feature type="domain" description="PAS" evidence="8">
    <location>
        <begin position="19"/>
        <end position="89"/>
    </location>
</feature>
<dbReference type="InterPro" id="IPR013655">
    <property type="entry name" value="PAS_fold_3"/>
</dbReference>
<dbReference type="AlphaFoldDB" id="C7LSF4"/>
<dbReference type="SUPFAM" id="SSF55785">
    <property type="entry name" value="PYP-like sensor domain (PAS domain)"/>
    <property type="match status" value="1"/>
</dbReference>
<evidence type="ECO:0000256" key="1">
    <source>
        <dbReference type="ARBA" id="ARBA00000085"/>
    </source>
</evidence>
<reference evidence="10 11" key="1">
    <citation type="journal article" date="2009" name="Stand. Genomic Sci.">
        <title>Complete genome sequence of Desulfomicrobium baculatum type strain (X).</title>
        <authorList>
            <person name="Copeland A."/>
            <person name="Spring S."/>
            <person name="Goker M."/>
            <person name="Schneider S."/>
            <person name="Lapidus A."/>
            <person name="Del Rio T.G."/>
            <person name="Tice H."/>
            <person name="Cheng J.F."/>
            <person name="Chen F."/>
            <person name="Nolan M."/>
            <person name="Bruce D."/>
            <person name="Goodwin L."/>
            <person name="Pitluck S."/>
            <person name="Ivanova N."/>
            <person name="Mavrommatis K."/>
            <person name="Ovchinnikova G."/>
            <person name="Pati A."/>
            <person name="Chen A."/>
            <person name="Palaniappan K."/>
            <person name="Land M."/>
            <person name="Hauser L."/>
            <person name="Chang Y.J."/>
            <person name="Jeffries C.C."/>
            <person name="Meincke L."/>
            <person name="Sims D."/>
            <person name="Brettin T."/>
            <person name="Detter J.C."/>
            <person name="Han C."/>
            <person name="Chain P."/>
            <person name="Bristow J."/>
            <person name="Eisen J.A."/>
            <person name="Markowitz V."/>
            <person name="Hugenholtz P."/>
            <person name="Kyrpides N.C."/>
            <person name="Klenk H.P."/>
            <person name="Lucas S."/>
        </authorList>
    </citation>
    <scope>NUCLEOTIDE SEQUENCE [LARGE SCALE GENOMIC DNA]</scope>
    <source>
        <strain evidence="11">DSM 4028 / VKM B-1378 / X</strain>
    </source>
</reference>
<organism evidence="10 11">
    <name type="scientific">Desulfomicrobium baculatum (strain DSM 4028 / VKM B-1378 / X)</name>
    <name type="common">Desulfovibrio baculatus</name>
    <dbReference type="NCBI Taxonomy" id="525897"/>
    <lineage>
        <taxon>Bacteria</taxon>
        <taxon>Pseudomonadati</taxon>
        <taxon>Thermodesulfobacteriota</taxon>
        <taxon>Desulfovibrionia</taxon>
        <taxon>Desulfovibrionales</taxon>
        <taxon>Desulfomicrobiaceae</taxon>
        <taxon>Desulfomicrobium</taxon>
    </lineage>
</organism>
<dbReference type="STRING" id="525897.Dbac_0038"/>
<dbReference type="eggNOG" id="COG3829">
    <property type="taxonomic scope" value="Bacteria"/>
</dbReference>
<dbReference type="PROSITE" id="PS00622">
    <property type="entry name" value="HTH_LUXR_1"/>
    <property type="match status" value="1"/>
</dbReference>
<dbReference type="GO" id="GO:0003677">
    <property type="term" value="F:DNA binding"/>
    <property type="evidence" value="ECO:0007669"/>
    <property type="project" value="InterPro"/>
</dbReference>
<dbReference type="SMART" id="SM00091">
    <property type="entry name" value="PAS"/>
    <property type="match status" value="1"/>
</dbReference>
<gene>
    <name evidence="10" type="ordered locus">Dbac_0038</name>
</gene>
<dbReference type="HOGENOM" id="CLU_905292_0_0_7"/>
<protein>
    <recommendedName>
        <fullName evidence="2">histidine kinase</fullName>
        <ecNumber evidence="2">2.7.13.3</ecNumber>
    </recommendedName>
</protein>
<evidence type="ECO:0000256" key="4">
    <source>
        <dbReference type="ARBA" id="ARBA00022679"/>
    </source>
</evidence>
<dbReference type="PROSITE" id="PS50113">
    <property type="entry name" value="PAC"/>
    <property type="match status" value="1"/>
</dbReference>
<evidence type="ECO:0000256" key="2">
    <source>
        <dbReference type="ARBA" id="ARBA00012438"/>
    </source>
</evidence>
<evidence type="ECO:0000256" key="5">
    <source>
        <dbReference type="ARBA" id="ARBA00022777"/>
    </source>
</evidence>
<dbReference type="GO" id="GO:0004673">
    <property type="term" value="F:protein histidine kinase activity"/>
    <property type="evidence" value="ECO:0007669"/>
    <property type="project" value="UniProtKB-EC"/>
</dbReference>
<dbReference type="Pfam" id="PF00196">
    <property type="entry name" value="GerE"/>
    <property type="match status" value="1"/>
</dbReference>
<keyword evidence="6" id="KW-0175">Coiled coil</keyword>
<proteinExistence type="predicted"/>
<dbReference type="PROSITE" id="PS50043">
    <property type="entry name" value="HTH_LUXR_2"/>
    <property type="match status" value="1"/>
</dbReference>
<dbReference type="EC" id="2.7.13.3" evidence="2"/>
<dbReference type="RefSeq" id="WP_012805253.1">
    <property type="nucleotide sequence ID" value="NC_013173.1"/>
</dbReference>
<dbReference type="eggNOG" id="COG2197">
    <property type="taxonomic scope" value="Bacteria"/>
</dbReference>
<evidence type="ECO:0000313" key="11">
    <source>
        <dbReference type="Proteomes" id="UP000002216"/>
    </source>
</evidence>
<keyword evidence="5" id="KW-0418">Kinase</keyword>
<keyword evidence="11" id="KW-1185">Reference proteome</keyword>
<evidence type="ECO:0000259" key="8">
    <source>
        <dbReference type="PROSITE" id="PS50112"/>
    </source>
</evidence>
<feature type="domain" description="HTH luxR-type" evidence="7">
    <location>
        <begin position="239"/>
        <end position="304"/>
    </location>
</feature>
<dbReference type="Gene3D" id="1.10.10.10">
    <property type="entry name" value="Winged helix-like DNA-binding domain superfamily/Winged helix DNA-binding domain"/>
    <property type="match status" value="1"/>
</dbReference>
<name>C7LSF4_DESBD</name>
<dbReference type="Pfam" id="PF08447">
    <property type="entry name" value="PAS_3"/>
    <property type="match status" value="1"/>
</dbReference>
<dbReference type="OrthoDB" id="9760752at2"/>
<dbReference type="CDD" id="cd00130">
    <property type="entry name" value="PAS"/>
    <property type="match status" value="1"/>
</dbReference>
<dbReference type="SMART" id="SM00086">
    <property type="entry name" value="PAC"/>
    <property type="match status" value="1"/>
</dbReference>
<evidence type="ECO:0000313" key="10">
    <source>
        <dbReference type="EMBL" id="ACU88168.1"/>
    </source>
</evidence>
<dbReference type="InterPro" id="IPR001610">
    <property type="entry name" value="PAC"/>
</dbReference>
<dbReference type="InterPro" id="IPR000700">
    <property type="entry name" value="PAS-assoc_C"/>
</dbReference>
<dbReference type="SMART" id="SM00421">
    <property type="entry name" value="HTH_LUXR"/>
    <property type="match status" value="1"/>
</dbReference>
<dbReference type="EMBL" id="CP001629">
    <property type="protein sequence ID" value="ACU88168.1"/>
    <property type="molecule type" value="Genomic_DNA"/>
</dbReference>
<dbReference type="InterPro" id="IPR016032">
    <property type="entry name" value="Sig_transdc_resp-reg_C-effctor"/>
</dbReference>
<keyword evidence="3" id="KW-0597">Phosphoprotein</keyword>
<dbReference type="CDD" id="cd06170">
    <property type="entry name" value="LuxR_C_like"/>
    <property type="match status" value="1"/>
</dbReference>
<sequence>MSLDPEKRLRDLEAELAVLQARLRVLVDGSPLGIFFDDAGDKCVFVNTTFCEMMGLSEAQALGDGWARTVHPQDLPRLLGERASSVAGGAPLFRAEYRYYRPDGRVGWVEEQTRPVHGPDGTLLGYVGTLAEISGRKEEEAALARHSEALEERVRERTAELLAQAERLAEMNAALKVLLRQREEDREELEQAVLANVRRRIAPTLDRLEGLCAGEEVRVLTEQLRQGLKELTEPFCHRLSTVCQGLTPAEIQVAELIREGLGTKEIAVRLGVGSSTIDTHRHHLRRKLGLNCRQDSLRSYLLSLESV</sequence>
<dbReference type="InterPro" id="IPR036388">
    <property type="entry name" value="WH-like_DNA-bd_sf"/>
</dbReference>
<evidence type="ECO:0000259" key="7">
    <source>
        <dbReference type="PROSITE" id="PS50043"/>
    </source>
</evidence>
<dbReference type="GO" id="GO:0006355">
    <property type="term" value="P:regulation of DNA-templated transcription"/>
    <property type="evidence" value="ECO:0007669"/>
    <property type="project" value="InterPro"/>
</dbReference>
<dbReference type="Gene3D" id="3.30.450.20">
    <property type="entry name" value="PAS domain"/>
    <property type="match status" value="1"/>
</dbReference>
<dbReference type="InterPro" id="IPR052162">
    <property type="entry name" value="Sensor_kinase/Photoreceptor"/>
</dbReference>
<dbReference type="PROSITE" id="PS50112">
    <property type="entry name" value="PAS"/>
    <property type="match status" value="1"/>
</dbReference>
<accession>C7LSF4</accession>
<dbReference type="PRINTS" id="PR00038">
    <property type="entry name" value="HTHLUXR"/>
</dbReference>
<comment type="catalytic activity">
    <reaction evidence="1">
        <text>ATP + protein L-histidine = ADP + protein N-phospho-L-histidine.</text>
        <dbReference type="EC" id="2.7.13.3"/>
    </reaction>
</comment>
<feature type="coiled-coil region" evidence="6">
    <location>
        <begin position="168"/>
        <end position="195"/>
    </location>
</feature>
<feature type="domain" description="PAC" evidence="9">
    <location>
        <begin position="93"/>
        <end position="145"/>
    </location>
</feature>
<evidence type="ECO:0000259" key="9">
    <source>
        <dbReference type="PROSITE" id="PS50113"/>
    </source>
</evidence>
<dbReference type="NCBIfam" id="TIGR00229">
    <property type="entry name" value="sensory_box"/>
    <property type="match status" value="1"/>
</dbReference>
<dbReference type="InterPro" id="IPR035965">
    <property type="entry name" value="PAS-like_dom_sf"/>
</dbReference>
<evidence type="ECO:0000256" key="6">
    <source>
        <dbReference type="SAM" id="Coils"/>
    </source>
</evidence>
<dbReference type="InterPro" id="IPR000792">
    <property type="entry name" value="Tscrpt_reg_LuxR_C"/>
</dbReference>
<dbReference type="KEGG" id="dba:Dbac_0038"/>
<dbReference type="SUPFAM" id="SSF46894">
    <property type="entry name" value="C-terminal effector domain of the bipartite response regulators"/>
    <property type="match status" value="1"/>
</dbReference>
<dbReference type="PANTHER" id="PTHR43304:SF1">
    <property type="entry name" value="PAC DOMAIN-CONTAINING PROTEIN"/>
    <property type="match status" value="1"/>
</dbReference>
<dbReference type="PANTHER" id="PTHR43304">
    <property type="entry name" value="PHYTOCHROME-LIKE PROTEIN CPH1"/>
    <property type="match status" value="1"/>
</dbReference>
<dbReference type="InterPro" id="IPR000014">
    <property type="entry name" value="PAS"/>
</dbReference>